<accession>A0A6J4J7Q9</accession>
<organism evidence="1">
    <name type="scientific">uncultured Actinomycetospora sp</name>
    <dbReference type="NCBI Taxonomy" id="1135996"/>
    <lineage>
        <taxon>Bacteria</taxon>
        <taxon>Bacillati</taxon>
        <taxon>Actinomycetota</taxon>
        <taxon>Actinomycetes</taxon>
        <taxon>Pseudonocardiales</taxon>
        <taxon>Pseudonocardiaceae</taxon>
        <taxon>Actinomycetospora</taxon>
        <taxon>environmental samples</taxon>
    </lineage>
</organism>
<gene>
    <name evidence="1" type="ORF">AVDCRST_MAG54-3012</name>
</gene>
<protein>
    <recommendedName>
        <fullName evidence="2">DUF559 domain-containing protein</fullName>
    </recommendedName>
</protein>
<name>A0A6J4J7Q9_9PSEU</name>
<evidence type="ECO:0000313" key="1">
    <source>
        <dbReference type="EMBL" id="CAA9271293.1"/>
    </source>
</evidence>
<dbReference type="AlphaFoldDB" id="A0A6J4J7Q9"/>
<evidence type="ECO:0008006" key="2">
    <source>
        <dbReference type="Google" id="ProtNLM"/>
    </source>
</evidence>
<reference evidence="1" key="1">
    <citation type="submission" date="2020-02" db="EMBL/GenBank/DDBJ databases">
        <authorList>
            <person name="Meier V. D."/>
        </authorList>
    </citation>
    <scope>NUCLEOTIDE SEQUENCE</scope>
    <source>
        <strain evidence="1">AVDCRST_MAG54</strain>
    </source>
</reference>
<proteinExistence type="predicted"/>
<dbReference type="EMBL" id="CADCTH010000379">
    <property type="protein sequence ID" value="CAA9271293.1"/>
    <property type="molecule type" value="Genomic_DNA"/>
</dbReference>
<sequence>MARHRWDPVAPRVRVVHPRALGDDLTPGRARGPAWVRTGDGLYVPRDVDRSLTPQRVVEWAARMPSYAAVTGWAACLLHGAAFLDGLAVGGATELPVGIVVGTRGSMRRHVGVSVSFERMPEWHVVRRYGVRVVVPERAVFDEMRRHGEREALVVLECALAGRITSLPRVVAFARAHRSARRSPVVAWALARARGGVRSPMEVRVRTVAEEDAGWPRLLVNRVVLAEDGTRIGEVDLIDEQGQAAIEIDGADHRDAARQAWDITKEERLRAAGFEVTRATGRQALEPAVLGPRLAAVRQRALDRSTGPRRWTLAPVDRERDVEAWLGDREEAAAYYEDLADAAGRHAG</sequence>